<keyword evidence="9" id="KW-0472">Membrane</keyword>
<comment type="function">
    <text evidence="9">Functions as a component of the nuclear pore complex (NPC).</text>
</comment>
<dbReference type="GO" id="GO:0006606">
    <property type="term" value="P:protein import into nucleus"/>
    <property type="evidence" value="ECO:0007669"/>
    <property type="project" value="TreeGrafter"/>
</dbReference>
<evidence type="ECO:0000256" key="8">
    <source>
        <dbReference type="ARBA" id="ARBA00023242"/>
    </source>
</evidence>
<feature type="compositionally biased region" description="Basic and acidic residues" evidence="10">
    <location>
        <begin position="1000"/>
        <end position="1015"/>
    </location>
</feature>
<sequence>MFQVPSTPDSRRGDNDIPSTTPAGPPPTSFTHQSFTPVGNPPSSVLGSSFGPNNGFNSKSAFSFSQFTKSPSNRAPTTSNRVPSKGFNVPSSSPPRQVSDDVAGGPGLSRDEAANILAGGFGGGFGGAFGGIANDTNLPVDTIDDMLDFGPSPRGAKRSRNGDVMARSMRSSRMFGRDLDRDSTMPGVANGLAASMPDPLSITENDDLVLKTESILETLDAAVKSKPNDELDLALQQAVSQLHQEWSKHRNHESVTASIGPIDKSSFSRASYVATLLFQIFNPVLIEPPPAKRQGTFTSLIRSPTLGVPHPQALLSWLNTNHNPFPEDLPEVQATRPNPVAHERFWDTVYQALLRGHITAAINLLSSADWSHADSALEDGYDEPGYRGSQLTAVQHVVASCVSLLRSCPAVTDNDWAVSSTSWSLFRTRARRALDDLEAYAEADSADRDYGATTNVFSASKSFAAGSRRAESRVPWTIYEQLKAVYGQLLGFKEEILLSAQDWLEAVVYLTVWWDGEDEVNLGASRRGVGRGQRDRLIDLDPVVAYRRRMLGAFAAVTDEPEDAVLGVNTVDALQVAVGAVMEGEVESVLKLVGKWSPVVAASIVDVASVGGWLPEGRPRTGDVMDGFDAEDLMVLSHGQLGKDKNSMDRDAVLVRFSELLAKKDKLETSDRVTSQQGWEVAVRVLSRLDSASRAQTEISKVFDSITLDSATQVDKALKVCSDLGLDAQVRAISARYANKLTESSQSYGEALLYFARAHAIKELQSTLDLLLSMSLVRSAAYPATNELDPKLAELLSDQVRVVSRLARMDVEAAKLLATRLSGYAALRRFYELRDEDEEDEDEDEDMADGDEEDSVIMRKKKSGLRPAARRKEMVKAIVALVDSAGESVRGGLYDAEAAGVVQVDALLGLLGEAMGLLHQPQTTFTKRQLMALLRATEDLQTVSSRVYEQSEALFQACMSAYTGAGVSNPQDLAKSLQLQKSTSNLSGSTYGMVNSRGSIESEKTGKGSDGDDGVKRAWDWRRGVAMTVGRSAKGSDVLRILRVGIAKEVGKGWAEGR</sequence>
<dbReference type="GO" id="GO:0006406">
    <property type="term" value="P:mRNA export from nucleus"/>
    <property type="evidence" value="ECO:0007669"/>
    <property type="project" value="TreeGrafter"/>
</dbReference>
<dbReference type="Proteomes" id="UP000243723">
    <property type="component" value="Unassembled WGS sequence"/>
</dbReference>
<evidence type="ECO:0000313" key="12">
    <source>
        <dbReference type="Proteomes" id="UP000243723"/>
    </source>
</evidence>
<organism evidence="11 12">
    <name type="scientific">Elsinoe australis</name>
    <dbReference type="NCBI Taxonomy" id="40998"/>
    <lineage>
        <taxon>Eukaryota</taxon>
        <taxon>Fungi</taxon>
        <taxon>Dikarya</taxon>
        <taxon>Ascomycota</taxon>
        <taxon>Pezizomycotina</taxon>
        <taxon>Dothideomycetes</taxon>
        <taxon>Dothideomycetidae</taxon>
        <taxon>Myriangiales</taxon>
        <taxon>Elsinoaceae</taxon>
        <taxon>Elsinoe</taxon>
    </lineage>
</organism>
<accession>A0A2P7ZKA2</accession>
<feature type="compositionally biased region" description="Polar residues" evidence="10">
    <location>
        <begin position="65"/>
        <end position="82"/>
    </location>
</feature>
<feature type="region of interest" description="Disordered" evidence="10">
    <location>
        <begin position="65"/>
        <end position="107"/>
    </location>
</feature>
<dbReference type="PANTHER" id="PTHR13373:SF21">
    <property type="entry name" value="NUCLEAR PORE COMPLEX PROTEIN NUP85"/>
    <property type="match status" value="1"/>
</dbReference>
<keyword evidence="12" id="KW-1185">Reference proteome</keyword>
<comment type="caution">
    <text evidence="11">The sequence shown here is derived from an EMBL/GenBank/DDBJ whole genome shotgun (WGS) entry which is preliminary data.</text>
</comment>
<dbReference type="InterPro" id="IPR011502">
    <property type="entry name" value="Nucleoporin_Nup85"/>
</dbReference>
<dbReference type="EMBL" id="NHZQ01000174">
    <property type="protein sequence ID" value="PSK48638.1"/>
    <property type="molecule type" value="Genomic_DNA"/>
</dbReference>
<feature type="region of interest" description="Disordered" evidence="10">
    <location>
        <begin position="988"/>
        <end position="1015"/>
    </location>
</feature>
<keyword evidence="7 9" id="KW-0906">Nuclear pore complex</keyword>
<evidence type="ECO:0000256" key="4">
    <source>
        <dbReference type="ARBA" id="ARBA00022816"/>
    </source>
</evidence>
<dbReference type="GO" id="GO:0045893">
    <property type="term" value="P:positive regulation of DNA-templated transcription"/>
    <property type="evidence" value="ECO:0007669"/>
    <property type="project" value="TreeGrafter"/>
</dbReference>
<evidence type="ECO:0000256" key="10">
    <source>
        <dbReference type="SAM" id="MobiDB-lite"/>
    </source>
</evidence>
<dbReference type="GO" id="GO:0017056">
    <property type="term" value="F:structural constituent of nuclear pore"/>
    <property type="evidence" value="ECO:0007669"/>
    <property type="project" value="TreeGrafter"/>
</dbReference>
<dbReference type="PANTHER" id="PTHR13373">
    <property type="entry name" value="FROUNT PROTEIN-RELATED"/>
    <property type="match status" value="1"/>
</dbReference>
<evidence type="ECO:0000256" key="5">
    <source>
        <dbReference type="ARBA" id="ARBA00022927"/>
    </source>
</evidence>
<keyword evidence="3 9" id="KW-0813">Transport</keyword>
<evidence type="ECO:0000256" key="1">
    <source>
        <dbReference type="ARBA" id="ARBA00004567"/>
    </source>
</evidence>
<proteinExistence type="inferred from homology"/>
<evidence type="ECO:0000313" key="11">
    <source>
        <dbReference type="EMBL" id="PSK48638.1"/>
    </source>
</evidence>
<feature type="compositionally biased region" description="Polar residues" evidence="10">
    <location>
        <begin position="32"/>
        <end position="52"/>
    </location>
</feature>
<feature type="compositionally biased region" description="Polar residues" evidence="10">
    <location>
        <begin position="988"/>
        <end position="999"/>
    </location>
</feature>
<keyword evidence="5 9" id="KW-0653">Protein transport</keyword>
<dbReference type="AlphaFoldDB" id="A0A2P7ZKA2"/>
<gene>
    <name evidence="11" type="ORF">B9Z65_49</name>
</gene>
<evidence type="ECO:0000256" key="3">
    <source>
        <dbReference type="ARBA" id="ARBA00022448"/>
    </source>
</evidence>
<protein>
    <recommendedName>
        <fullName evidence="9">Nuclear pore complex protein Nup85</fullName>
    </recommendedName>
</protein>
<dbReference type="OrthoDB" id="5422384at2759"/>
<evidence type="ECO:0000256" key="2">
    <source>
        <dbReference type="ARBA" id="ARBA00005573"/>
    </source>
</evidence>
<keyword evidence="6 9" id="KW-0811">Translocation</keyword>
<keyword evidence="8 9" id="KW-0539">Nucleus</keyword>
<reference evidence="11 12" key="1">
    <citation type="submission" date="2017-05" db="EMBL/GenBank/DDBJ databases">
        <title>Draft genome sequence of Elsinoe australis.</title>
        <authorList>
            <person name="Cheng Q."/>
        </authorList>
    </citation>
    <scope>NUCLEOTIDE SEQUENCE [LARGE SCALE GENOMIC DNA]</scope>
    <source>
        <strain evidence="11 12">NL1</strain>
    </source>
</reference>
<dbReference type="GO" id="GO:0031965">
    <property type="term" value="C:nuclear membrane"/>
    <property type="evidence" value="ECO:0007669"/>
    <property type="project" value="UniProtKB-UniRule"/>
</dbReference>
<dbReference type="Pfam" id="PF07575">
    <property type="entry name" value="Nucleopor_Nup85"/>
    <property type="match status" value="2"/>
</dbReference>
<comment type="similarity">
    <text evidence="2 9">Belongs to the nucleoporin Nup85 family.</text>
</comment>
<dbReference type="STRING" id="40998.A0A2P7ZKA2"/>
<name>A0A2P7ZKA2_9PEZI</name>
<comment type="subcellular location">
    <subcellularLocation>
        <location evidence="1 9">Nucleus</location>
        <location evidence="1 9">Nuclear pore complex</location>
    </subcellularLocation>
</comment>
<feature type="region of interest" description="Disordered" evidence="10">
    <location>
        <begin position="1"/>
        <end position="52"/>
    </location>
</feature>
<evidence type="ECO:0000256" key="9">
    <source>
        <dbReference type="RuleBase" id="RU365073"/>
    </source>
</evidence>
<comment type="subunit">
    <text evidence="9">Component of the nuclear pore complex (NPC).</text>
</comment>
<keyword evidence="4 9" id="KW-0509">mRNA transport</keyword>
<dbReference type="GO" id="GO:0031080">
    <property type="term" value="C:nuclear pore outer ring"/>
    <property type="evidence" value="ECO:0007669"/>
    <property type="project" value="TreeGrafter"/>
</dbReference>
<evidence type="ECO:0000256" key="7">
    <source>
        <dbReference type="ARBA" id="ARBA00023132"/>
    </source>
</evidence>
<evidence type="ECO:0000256" key="6">
    <source>
        <dbReference type="ARBA" id="ARBA00023010"/>
    </source>
</evidence>